<dbReference type="Proteomes" id="UP000822688">
    <property type="component" value="Chromosome 1"/>
</dbReference>
<dbReference type="PANTHER" id="PTHR35286:SF1">
    <property type="entry name" value="EXPRESSED PROTEIN"/>
    <property type="match status" value="1"/>
</dbReference>
<name>A0A8T0J6S8_CERPU</name>
<evidence type="ECO:0000256" key="1">
    <source>
        <dbReference type="SAM" id="MobiDB-lite"/>
    </source>
</evidence>
<comment type="caution">
    <text evidence="2">The sequence shown here is derived from an EMBL/GenBank/DDBJ whole genome shotgun (WGS) entry which is preliminary data.</text>
</comment>
<dbReference type="AlphaFoldDB" id="A0A8T0J6S8"/>
<dbReference type="EMBL" id="CM026421">
    <property type="protein sequence ID" value="KAG0591624.1"/>
    <property type="molecule type" value="Genomic_DNA"/>
</dbReference>
<feature type="region of interest" description="Disordered" evidence="1">
    <location>
        <begin position="1"/>
        <end position="41"/>
    </location>
</feature>
<keyword evidence="3" id="KW-1185">Reference proteome</keyword>
<proteinExistence type="predicted"/>
<dbReference type="PANTHER" id="PTHR35286">
    <property type="entry name" value="EXPRESSED PROTEIN"/>
    <property type="match status" value="1"/>
</dbReference>
<accession>A0A8T0J6S8</accession>
<evidence type="ECO:0000313" key="2">
    <source>
        <dbReference type="EMBL" id="KAG0591624.1"/>
    </source>
</evidence>
<sequence length="156" mass="17471">MGRTMEIDLDDGYHSDGAGGEAPAEGADGGEMSGVGSRSDLQRETSVLSENIIRIITSGNWESLLPNSGNSVEVGDHQVCVSYDVESSAEYRTWEWQGHILLYDDEQEMYVPEYVYGNYFEPIVKTESLYENFLDRPSYGLTGIISNIERRLNQTK</sequence>
<organism evidence="2 3">
    <name type="scientific">Ceratodon purpureus</name>
    <name type="common">Fire moss</name>
    <name type="synonym">Dicranum purpureum</name>
    <dbReference type="NCBI Taxonomy" id="3225"/>
    <lineage>
        <taxon>Eukaryota</taxon>
        <taxon>Viridiplantae</taxon>
        <taxon>Streptophyta</taxon>
        <taxon>Embryophyta</taxon>
        <taxon>Bryophyta</taxon>
        <taxon>Bryophytina</taxon>
        <taxon>Bryopsida</taxon>
        <taxon>Dicranidae</taxon>
        <taxon>Pseudoditrichales</taxon>
        <taxon>Ditrichaceae</taxon>
        <taxon>Ceratodon</taxon>
    </lineage>
</organism>
<protein>
    <submittedName>
        <fullName evidence="2">Uncharacterized protein</fullName>
    </submittedName>
</protein>
<reference evidence="2" key="1">
    <citation type="submission" date="2020-06" db="EMBL/GenBank/DDBJ databases">
        <title>WGS assembly of Ceratodon purpureus strain R40.</title>
        <authorList>
            <person name="Carey S.B."/>
            <person name="Jenkins J."/>
            <person name="Shu S."/>
            <person name="Lovell J.T."/>
            <person name="Sreedasyam A."/>
            <person name="Maumus F."/>
            <person name="Tiley G.P."/>
            <person name="Fernandez-Pozo N."/>
            <person name="Barry K."/>
            <person name="Chen C."/>
            <person name="Wang M."/>
            <person name="Lipzen A."/>
            <person name="Daum C."/>
            <person name="Saski C.A."/>
            <person name="Payton A.C."/>
            <person name="Mcbreen J.C."/>
            <person name="Conrad R.E."/>
            <person name="Kollar L.M."/>
            <person name="Olsson S."/>
            <person name="Huttunen S."/>
            <person name="Landis J.B."/>
            <person name="Wickett N.J."/>
            <person name="Johnson M.G."/>
            <person name="Rensing S.A."/>
            <person name="Grimwood J."/>
            <person name="Schmutz J."/>
            <person name="Mcdaniel S.F."/>
        </authorList>
    </citation>
    <scope>NUCLEOTIDE SEQUENCE</scope>
    <source>
        <strain evidence="2">R40</strain>
    </source>
</reference>
<gene>
    <name evidence="2" type="ORF">KC19_1G189300</name>
</gene>
<evidence type="ECO:0000313" key="3">
    <source>
        <dbReference type="Proteomes" id="UP000822688"/>
    </source>
</evidence>